<organism evidence="1 2">
    <name type="scientific">Nicotiana tabacum</name>
    <name type="common">Common tobacco</name>
    <dbReference type="NCBI Taxonomy" id="4097"/>
    <lineage>
        <taxon>Eukaryota</taxon>
        <taxon>Viridiplantae</taxon>
        <taxon>Streptophyta</taxon>
        <taxon>Embryophyta</taxon>
        <taxon>Tracheophyta</taxon>
        <taxon>Spermatophyta</taxon>
        <taxon>Magnoliopsida</taxon>
        <taxon>eudicotyledons</taxon>
        <taxon>Gunneridae</taxon>
        <taxon>Pentapetalae</taxon>
        <taxon>asterids</taxon>
        <taxon>lamiids</taxon>
        <taxon>Solanales</taxon>
        <taxon>Solanaceae</taxon>
        <taxon>Nicotianoideae</taxon>
        <taxon>Nicotianeae</taxon>
        <taxon>Nicotiana</taxon>
    </lineage>
</organism>
<keyword evidence="1" id="KW-1185">Reference proteome</keyword>
<reference evidence="2" key="2">
    <citation type="submission" date="2025-08" db="UniProtKB">
        <authorList>
            <consortium name="RefSeq"/>
        </authorList>
    </citation>
    <scope>IDENTIFICATION</scope>
    <source>
        <tissue evidence="2">Leaf</tissue>
    </source>
</reference>
<sequence>MKLVLKAKRKLGFITRDCKKESFEDALHEKWETCNAIVHSWIMNSVSKDLLKEFWAEYDVLVPSQNCGCAREKEHTVRMHQQRLMQFLNGLNGTYDQARRQILMKTNEPTLNQAYALISQDESQQPMGNLSVTEKLDPLSMQAGRGQHYRGRKQFLQCQHCKMNGHTKENCFKIIGYLDDFKVKRGYQPRGGLMTFNNVEGPLTTRNLQSKGGDYFFTESQYQQMLSFLNKEGPSDTTVQTQANMAGTICLFSSDMHPNDWIVDSRATHYIASTLNLLHNIQSIDKHKRESVSLPNGTSTDILILDLYNDKVRGIDKESEALYLLKGEGVKQIVVAVRNEGRAGDSRWLWNMRLRHASTPVLQHIPILKNKVDLSLHNKCSVCPMAKQSRLSFTNSE</sequence>
<evidence type="ECO:0000313" key="2">
    <source>
        <dbReference type="RefSeq" id="XP_075074542.1"/>
    </source>
</evidence>
<proteinExistence type="predicted"/>
<reference evidence="1" key="1">
    <citation type="journal article" date="2014" name="Nat. Commun.">
        <title>The tobacco genome sequence and its comparison with those of tomato and potato.</title>
        <authorList>
            <person name="Sierro N."/>
            <person name="Battey J.N."/>
            <person name="Ouadi S."/>
            <person name="Bakaher N."/>
            <person name="Bovet L."/>
            <person name="Willig A."/>
            <person name="Goepfert S."/>
            <person name="Peitsch M.C."/>
            <person name="Ivanov N.V."/>
        </authorList>
    </citation>
    <scope>NUCLEOTIDE SEQUENCE [LARGE SCALE GENOMIC DNA]</scope>
</reference>
<protein>
    <submittedName>
        <fullName evidence="2">Uncharacterized protein LOC142162129</fullName>
    </submittedName>
</protein>
<gene>
    <name evidence="2" type="primary">LOC142162129</name>
</gene>
<evidence type="ECO:0000313" key="1">
    <source>
        <dbReference type="Proteomes" id="UP000790787"/>
    </source>
</evidence>
<name>A0AC58RPA5_TOBAC</name>
<accession>A0AC58RPA5</accession>
<dbReference type="Proteomes" id="UP000790787">
    <property type="component" value="Chromosome 7"/>
</dbReference>
<dbReference type="RefSeq" id="XP_075074542.1">
    <property type="nucleotide sequence ID" value="XM_075218441.1"/>
</dbReference>